<dbReference type="InterPro" id="IPR005495">
    <property type="entry name" value="LptG/LptF_permease"/>
</dbReference>
<dbReference type="EMBL" id="VIAR01000015">
    <property type="protein sequence ID" value="TQD33989.1"/>
    <property type="molecule type" value="Genomic_DNA"/>
</dbReference>
<evidence type="ECO:0000313" key="8">
    <source>
        <dbReference type="Proteomes" id="UP000317169"/>
    </source>
</evidence>
<evidence type="ECO:0000256" key="3">
    <source>
        <dbReference type="ARBA" id="ARBA00022692"/>
    </source>
</evidence>
<dbReference type="Pfam" id="PF03739">
    <property type="entry name" value="LptF_LptG"/>
    <property type="match status" value="1"/>
</dbReference>
<comment type="caution">
    <text evidence="7">The sequence shown here is derived from an EMBL/GenBank/DDBJ whole genome shotgun (WGS) entry which is preliminary data.</text>
</comment>
<keyword evidence="4 6" id="KW-1133">Transmembrane helix</keyword>
<name>A0A507ZAA3_9FLAO</name>
<dbReference type="Proteomes" id="UP000317169">
    <property type="component" value="Unassembled WGS sequence"/>
</dbReference>
<dbReference type="RefSeq" id="WP_141422611.1">
    <property type="nucleotide sequence ID" value="NZ_VIAR01000015.1"/>
</dbReference>
<organism evidence="7 8">
    <name type="scientific">Haloflavibacter putidus</name>
    <dbReference type="NCBI Taxonomy" id="2576776"/>
    <lineage>
        <taxon>Bacteria</taxon>
        <taxon>Pseudomonadati</taxon>
        <taxon>Bacteroidota</taxon>
        <taxon>Flavobacteriia</taxon>
        <taxon>Flavobacteriales</taxon>
        <taxon>Flavobacteriaceae</taxon>
        <taxon>Haloflavibacter</taxon>
    </lineage>
</organism>
<keyword evidence="5 6" id="KW-0472">Membrane</keyword>
<comment type="subcellular location">
    <subcellularLocation>
        <location evidence="1">Cell membrane</location>
        <topology evidence="1">Multi-pass membrane protein</topology>
    </subcellularLocation>
</comment>
<gene>
    <name evidence="7" type="ORF">FKR84_12260</name>
</gene>
<evidence type="ECO:0000313" key="7">
    <source>
        <dbReference type="EMBL" id="TQD33989.1"/>
    </source>
</evidence>
<keyword evidence="3 6" id="KW-0812">Transmembrane</keyword>
<evidence type="ECO:0000256" key="2">
    <source>
        <dbReference type="ARBA" id="ARBA00022475"/>
    </source>
</evidence>
<feature type="transmembrane region" description="Helical" evidence="6">
    <location>
        <begin position="50"/>
        <end position="78"/>
    </location>
</feature>
<accession>A0A507ZAA3</accession>
<feature type="transmembrane region" description="Helical" evidence="6">
    <location>
        <begin position="331"/>
        <end position="353"/>
    </location>
</feature>
<proteinExistence type="predicted"/>
<keyword evidence="2" id="KW-1003">Cell membrane</keyword>
<dbReference type="GO" id="GO:0015920">
    <property type="term" value="P:lipopolysaccharide transport"/>
    <property type="evidence" value="ECO:0007669"/>
    <property type="project" value="TreeGrafter"/>
</dbReference>
<dbReference type="GO" id="GO:0043190">
    <property type="term" value="C:ATP-binding cassette (ABC) transporter complex"/>
    <property type="evidence" value="ECO:0007669"/>
    <property type="project" value="TreeGrafter"/>
</dbReference>
<feature type="transmembrane region" description="Helical" evidence="6">
    <location>
        <begin position="277"/>
        <end position="295"/>
    </location>
</feature>
<evidence type="ECO:0000256" key="4">
    <source>
        <dbReference type="ARBA" id="ARBA00022989"/>
    </source>
</evidence>
<keyword evidence="8" id="KW-1185">Reference proteome</keyword>
<feature type="transmembrane region" description="Helical" evidence="6">
    <location>
        <begin position="302"/>
        <end position="319"/>
    </location>
</feature>
<evidence type="ECO:0000256" key="5">
    <source>
        <dbReference type="ARBA" id="ARBA00023136"/>
    </source>
</evidence>
<dbReference type="OrthoDB" id="9807977at2"/>
<sequence>MKILDWYILKRYLGTFVTLLLLFIPIGITVNLAEKIDKILANEVPFIEVAWYYLDFTVYFANLLFPLFLFLSVIWFTSKLANNTEIIAFLSSGVSFNRFLRPYLIGATLVCIAALVFSMYLAPEASKGFNEFKYKYLKRGKTAQETQDVYRQINDNEFIYATNFRPKTQTATNFTLEHFEGNELKFKISANRLKFNEEDSTYSLYNYDKRIIGQRKDQLITKSKIDTILPFEFDALTPVSYIAETLNYFELNDFIQQERRRGSGNINRYMVVAYKRWSLPVSAYILTIIAVSVSAMKRRGGMGANLAVGISIAFIFVFFDKVFGTIAEQSTFSPLLAVWFPNIVFGILAVILLRRARR</sequence>
<dbReference type="PANTHER" id="PTHR33529:SF8">
    <property type="entry name" value="PERMEASE, YJGP_YJGQ FAMILY"/>
    <property type="match status" value="1"/>
</dbReference>
<reference evidence="7 8" key="1">
    <citation type="submission" date="2019-06" db="EMBL/GenBank/DDBJ databases">
        <title>Flavibacter putida gen. nov., sp. nov., a novel marine bacterium of the family Flavobacteriaceae isolated from coastal seawater.</title>
        <authorList>
            <person name="Feng X."/>
        </authorList>
    </citation>
    <scope>NUCLEOTIDE SEQUENCE [LARGE SCALE GENOMIC DNA]</scope>
    <source>
        <strain evidence="7 8">PLHSN227</strain>
    </source>
</reference>
<feature type="transmembrane region" description="Helical" evidence="6">
    <location>
        <begin position="99"/>
        <end position="122"/>
    </location>
</feature>
<protein>
    <submittedName>
        <fullName evidence="7">YjgP/YjgQ family permease</fullName>
    </submittedName>
</protein>
<feature type="transmembrane region" description="Helical" evidence="6">
    <location>
        <begin position="12"/>
        <end position="30"/>
    </location>
</feature>
<evidence type="ECO:0000256" key="6">
    <source>
        <dbReference type="SAM" id="Phobius"/>
    </source>
</evidence>
<evidence type="ECO:0000256" key="1">
    <source>
        <dbReference type="ARBA" id="ARBA00004651"/>
    </source>
</evidence>
<dbReference type="PANTHER" id="PTHR33529">
    <property type="entry name" value="SLR0882 PROTEIN-RELATED"/>
    <property type="match status" value="1"/>
</dbReference>
<dbReference type="AlphaFoldDB" id="A0A507ZAA3"/>